<keyword evidence="4" id="KW-1185">Reference proteome</keyword>
<feature type="compositionally biased region" description="Low complexity" evidence="1">
    <location>
        <begin position="14"/>
        <end position="23"/>
    </location>
</feature>
<name>A0AAD4BFV0_BOLED</name>
<sequence>MPFQLPRPRPRPRFPSLTPLPSDSDSDSIPHHSPPPSPHFHLPRPLRRPTTPPRHNSPHPRNNPITDDDDLRHTDIDSPDDDPDPDHDHHDIPGPIDPLFVNQHLHHPAPFNVALVPDHMLADDPYTQDVVEDAIMRSVQTRGVHQHLDFEQRFATTLPHSLSLATLAALYRDHRAQDAVRLLQYRSHLVIPNSLLLDTQDDHRVLATMDGHFIDYSLCLGSRLGLDALLPSLAVALDHTWHIQLSFSRLFKLWPNTTSKLPFSTTGRMLHIGTRQQEEIWLALVPNTVLEPPHHLDADADAPPDQHHHPDPVDIRLADDFTPLDAPTTALLTTHAYMITLFFAHVLSTIRFDDIHLANSYPDDLTKESVSRETDLLGRLEENRRVLELTLPQLRLLHAQLRASWPAWVQRAPDSWKTDGFLNNNSPVALTVRYGQNQPIYSPSDERLRASIRHSWERDHDLTHVRSLSFSIAHHLVFKEVDQWTCLSGDILHRAHPGPLYDLPESDPDRVEVDLRRIRGGHDVPVYDTEGYRVRRRVPTRGRSTTSGALVDLTKVHDLFSPDERGKKTYHAYPLAFTKRFGNVQSSTTLRPYDPVIDKINRELTPPANANVNDDDDDADADASDAGGEEERRGDRGDRRRRLRPRRPRGAPVVRGTHSQLYNAISHRVRDQARFHYVQLGLVTSVLCGSTATTEHGKRRFASRKAFCRNGLPHERHANALRGDDQPQALRIEQTFTVDVYRLRRRHRNGMTIYDEVVSQICKSLAHPTVIDPIKRCLQPFKPQVIPNLMNWMTYPLTSVIDMIWKEHLPELESGKKPDPYHVEFVAILERALNYAHTGSAKVLSKAVMQPHYLALGAIHDGLPCLNPLLISFHDLLKPKPQLHIATQYWARNDSRDRRPLLASKRVQELTYGKSHMQQSEARFVIVDAVTRPDTCTSNDDRVEKKKDLSSNKLYQHVFEVAFKIYIEDVKEFVKNAVQKELEPLSRSRDFAVKQSARERRVLLKTWMAARYPLGYEAHEIAQLIAVLAPWQRNDPAQPRNRDDMAPLALPAPPGGGWSRSQFVDAVLKGASKRRAPPFIQHGMFKHTISEAIDLVGDLVRTQRPLWTHDPDQARDLMKAIMVKAVQELKINHVPWVEVADGPRARGRPSTHITHTVWLPLGEAEPKRLATTNRVLLDVGRAKEAKLLESCDQIALRDAQTIWSATRHRLTNYHKVLHKQCLPSEWAYKNASIQPKDTLSKDVYTWLPETYDPINKPLHALAMVISLVFSGMLPMCFPQTNFSAEGVTSMPRLADMLANMPWVSREKKGATIPGPFITMVTAFIIALMDPESPFHICQDPSLKKIFVSKHTSKGINVMNVLLRFRLARPLTTKISKGSQWDHDVAPISDDEIRQKWERVKRHFVEKKEYGSFDAVVELAGEHTAHHLLKEQWVNTRGPVNAIARNDPIAMRDREIDDMYEDDELVVSPQNPNGSVVPGIRRRQG</sequence>
<feature type="region of interest" description="Disordered" evidence="1">
    <location>
        <begin position="605"/>
        <end position="658"/>
    </location>
</feature>
<dbReference type="Proteomes" id="UP001194468">
    <property type="component" value="Unassembled WGS sequence"/>
</dbReference>
<feature type="compositionally biased region" description="Basic residues" evidence="1">
    <location>
        <begin position="639"/>
        <end position="649"/>
    </location>
</feature>
<dbReference type="EMBL" id="WHUW01000094">
    <property type="protein sequence ID" value="KAF8425433.1"/>
    <property type="molecule type" value="Genomic_DNA"/>
</dbReference>
<feature type="region of interest" description="Disordered" evidence="1">
    <location>
        <begin position="1464"/>
        <end position="1484"/>
    </location>
</feature>
<feature type="compositionally biased region" description="Acidic residues" evidence="1">
    <location>
        <begin position="613"/>
        <end position="623"/>
    </location>
</feature>
<accession>A0AAD4BFV0</accession>
<protein>
    <recommendedName>
        <fullName evidence="2">DUF8190 domain-containing protein</fullName>
    </recommendedName>
</protein>
<feature type="domain" description="DUF8190" evidence="2">
    <location>
        <begin position="241"/>
        <end position="374"/>
    </location>
</feature>
<reference evidence="3" key="2">
    <citation type="journal article" date="2020" name="Nat. Commun.">
        <title>Large-scale genome sequencing of mycorrhizal fungi provides insights into the early evolution of symbiotic traits.</title>
        <authorList>
            <person name="Miyauchi S."/>
            <person name="Kiss E."/>
            <person name="Kuo A."/>
            <person name="Drula E."/>
            <person name="Kohler A."/>
            <person name="Sanchez-Garcia M."/>
            <person name="Morin E."/>
            <person name="Andreopoulos B."/>
            <person name="Barry K.W."/>
            <person name="Bonito G."/>
            <person name="Buee M."/>
            <person name="Carver A."/>
            <person name="Chen C."/>
            <person name="Cichocki N."/>
            <person name="Clum A."/>
            <person name="Culley D."/>
            <person name="Crous P.W."/>
            <person name="Fauchery L."/>
            <person name="Girlanda M."/>
            <person name="Hayes R.D."/>
            <person name="Keri Z."/>
            <person name="LaButti K."/>
            <person name="Lipzen A."/>
            <person name="Lombard V."/>
            <person name="Magnuson J."/>
            <person name="Maillard F."/>
            <person name="Murat C."/>
            <person name="Nolan M."/>
            <person name="Ohm R.A."/>
            <person name="Pangilinan J."/>
            <person name="Pereira M.F."/>
            <person name="Perotto S."/>
            <person name="Peter M."/>
            <person name="Pfister S."/>
            <person name="Riley R."/>
            <person name="Sitrit Y."/>
            <person name="Stielow J.B."/>
            <person name="Szollosi G."/>
            <person name="Zifcakova L."/>
            <person name="Stursova M."/>
            <person name="Spatafora J.W."/>
            <person name="Tedersoo L."/>
            <person name="Vaario L.M."/>
            <person name="Yamada A."/>
            <person name="Yan M."/>
            <person name="Wang P."/>
            <person name="Xu J."/>
            <person name="Bruns T."/>
            <person name="Baldrian P."/>
            <person name="Vilgalys R."/>
            <person name="Dunand C."/>
            <person name="Henrissat B."/>
            <person name="Grigoriev I.V."/>
            <person name="Hibbett D."/>
            <person name="Nagy L.G."/>
            <person name="Martin F.M."/>
        </authorList>
    </citation>
    <scope>NUCLEOTIDE SEQUENCE</scope>
    <source>
        <strain evidence="3">BED1</strain>
    </source>
</reference>
<evidence type="ECO:0000313" key="4">
    <source>
        <dbReference type="Proteomes" id="UP001194468"/>
    </source>
</evidence>
<feature type="compositionally biased region" description="Basic and acidic residues" evidence="1">
    <location>
        <begin position="629"/>
        <end position="638"/>
    </location>
</feature>
<evidence type="ECO:0000259" key="2">
    <source>
        <dbReference type="Pfam" id="PF26608"/>
    </source>
</evidence>
<reference evidence="3" key="1">
    <citation type="submission" date="2019-10" db="EMBL/GenBank/DDBJ databases">
        <authorList>
            <consortium name="DOE Joint Genome Institute"/>
            <person name="Kuo A."/>
            <person name="Miyauchi S."/>
            <person name="Kiss E."/>
            <person name="Drula E."/>
            <person name="Kohler A."/>
            <person name="Sanchez-Garcia M."/>
            <person name="Andreopoulos B."/>
            <person name="Barry K.W."/>
            <person name="Bonito G."/>
            <person name="Buee M."/>
            <person name="Carver A."/>
            <person name="Chen C."/>
            <person name="Cichocki N."/>
            <person name="Clum A."/>
            <person name="Culley D."/>
            <person name="Crous P.W."/>
            <person name="Fauchery L."/>
            <person name="Girlanda M."/>
            <person name="Hayes R."/>
            <person name="Keri Z."/>
            <person name="LaButti K."/>
            <person name="Lipzen A."/>
            <person name="Lombard V."/>
            <person name="Magnuson J."/>
            <person name="Maillard F."/>
            <person name="Morin E."/>
            <person name="Murat C."/>
            <person name="Nolan M."/>
            <person name="Ohm R."/>
            <person name="Pangilinan J."/>
            <person name="Pereira M."/>
            <person name="Perotto S."/>
            <person name="Peter M."/>
            <person name="Riley R."/>
            <person name="Sitrit Y."/>
            <person name="Stielow B."/>
            <person name="Szollosi G."/>
            <person name="Zifcakova L."/>
            <person name="Stursova M."/>
            <person name="Spatafora J.W."/>
            <person name="Tedersoo L."/>
            <person name="Vaario L.-M."/>
            <person name="Yamada A."/>
            <person name="Yan M."/>
            <person name="Wang P."/>
            <person name="Xu J."/>
            <person name="Bruns T."/>
            <person name="Baldrian P."/>
            <person name="Vilgalys R."/>
            <person name="Henrissat B."/>
            <person name="Grigoriev I.V."/>
            <person name="Hibbett D."/>
            <person name="Nagy L.G."/>
            <person name="Martin F.M."/>
        </authorList>
    </citation>
    <scope>NUCLEOTIDE SEQUENCE</scope>
    <source>
        <strain evidence="3">BED1</strain>
    </source>
</reference>
<comment type="caution">
    <text evidence="3">The sequence shown here is derived from an EMBL/GenBank/DDBJ whole genome shotgun (WGS) entry which is preliminary data.</text>
</comment>
<proteinExistence type="predicted"/>
<feature type="region of interest" description="Disordered" evidence="1">
    <location>
        <begin position="293"/>
        <end position="312"/>
    </location>
</feature>
<dbReference type="InterPro" id="IPR058503">
    <property type="entry name" value="DUF8190"/>
</dbReference>
<feature type="region of interest" description="Disordered" evidence="1">
    <location>
        <begin position="1"/>
        <end position="101"/>
    </location>
</feature>
<evidence type="ECO:0000256" key="1">
    <source>
        <dbReference type="SAM" id="MobiDB-lite"/>
    </source>
</evidence>
<gene>
    <name evidence="3" type="ORF">L210DRAFT_3653155</name>
</gene>
<evidence type="ECO:0000313" key="3">
    <source>
        <dbReference type="EMBL" id="KAF8425433.1"/>
    </source>
</evidence>
<organism evidence="3 4">
    <name type="scientific">Boletus edulis BED1</name>
    <dbReference type="NCBI Taxonomy" id="1328754"/>
    <lineage>
        <taxon>Eukaryota</taxon>
        <taxon>Fungi</taxon>
        <taxon>Dikarya</taxon>
        <taxon>Basidiomycota</taxon>
        <taxon>Agaricomycotina</taxon>
        <taxon>Agaricomycetes</taxon>
        <taxon>Agaricomycetidae</taxon>
        <taxon>Boletales</taxon>
        <taxon>Boletineae</taxon>
        <taxon>Boletaceae</taxon>
        <taxon>Boletoideae</taxon>
        <taxon>Boletus</taxon>
    </lineage>
</organism>
<dbReference type="Pfam" id="PF26608">
    <property type="entry name" value="DUF8190"/>
    <property type="match status" value="1"/>
</dbReference>